<name>K9ZI72_ANACC</name>
<accession>K9ZI72</accession>
<dbReference type="Proteomes" id="UP000010474">
    <property type="component" value="Chromosome"/>
</dbReference>
<evidence type="ECO:0000313" key="1">
    <source>
        <dbReference type="EMBL" id="AFZ58045.1"/>
    </source>
</evidence>
<protein>
    <submittedName>
        <fullName evidence="1">Uncharacterized protein</fullName>
    </submittedName>
</protein>
<dbReference type="PATRIC" id="fig|272123.3.peg.2838"/>
<evidence type="ECO:0000313" key="2">
    <source>
        <dbReference type="Proteomes" id="UP000010474"/>
    </source>
</evidence>
<dbReference type="AlphaFoldDB" id="K9ZI72"/>
<reference evidence="2" key="1">
    <citation type="journal article" date="2013" name="Proc. Natl. Acad. Sci. U.S.A.">
        <title>Improving the coverage of the cyanobacterial phylum using diversity-driven genome sequencing.</title>
        <authorList>
            <person name="Shih P.M."/>
            <person name="Wu D."/>
            <person name="Latifi A."/>
            <person name="Axen S.D."/>
            <person name="Fewer D.P."/>
            <person name="Talla E."/>
            <person name="Calteau A."/>
            <person name="Cai F."/>
            <person name="Tandeau de Marsac N."/>
            <person name="Rippka R."/>
            <person name="Herdman M."/>
            <person name="Sivonen K."/>
            <person name="Coursin T."/>
            <person name="Laurent T."/>
            <person name="Goodwin L."/>
            <person name="Nolan M."/>
            <person name="Davenport K.W."/>
            <person name="Han C.S."/>
            <person name="Rubin E.M."/>
            <person name="Eisen J.A."/>
            <person name="Woyke T."/>
            <person name="Gugger M."/>
            <person name="Kerfeld C.A."/>
        </authorList>
    </citation>
    <scope>NUCLEOTIDE SEQUENCE [LARGE SCALE GENOMIC DNA]</scope>
    <source>
        <strain evidence="2">ATCC 27899 / PCC 7122</strain>
    </source>
</reference>
<organism evidence="1 2">
    <name type="scientific">Anabaena cylindrica (strain ATCC 27899 / PCC 7122)</name>
    <dbReference type="NCBI Taxonomy" id="272123"/>
    <lineage>
        <taxon>Bacteria</taxon>
        <taxon>Bacillati</taxon>
        <taxon>Cyanobacteriota</taxon>
        <taxon>Cyanophyceae</taxon>
        <taxon>Nostocales</taxon>
        <taxon>Nostocaceae</taxon>
        <taxon>Anabaena</taxon>
    </lineage>
</organism>
<gene>
    <name evidence="1" type="ordered locus">Anacy_2603</name>
</gene>
<dbReference type="eggNOG" id="ENOG502ZFGF">
    <property type="taxonomic scope" value="Bacteria"/>
</dbReference>
<dbReference type="HOGENOM" id="CLU_034090_0_0_3"/>
<dbReference type="KEGG" id="acy:Anacy_2603"/>
<dbReference type="EMBL" id="CP003659">
    <property type="protein sequence ID" value="AFZ58045.1"/>
    <property type="molecule type" value="Genomic_DNA"/>
</dbReference>
<proteinExistence type="predicted"/>
<dbReference type="RefSeq" id="WP_015214680.1">
    <property type="nucleotide sequence ID" value="NC_019771.1"/>
</dbReference>
<sequence>MLQVISGKFFTKPNRFTHDAKAVTYSNFSYSQPIKTCIATLEPADIFHESAVPYIINYTNQIEYDEIRPGVISRIGDPEIVQQFQLLCIFGLRAFFHTDKRNVEINCRERRKNSGDYYLPSKFVKRFFDTSIRGNEIDISTFVQFVDKVIGLPRKEYTAVIRFLGNFSDALQILNYNLDLAYSMLVYSLESLSQNFDDFEATWDDYDQKIKNNLDKQLLIIDQDVATEIREILLKSSHLKLQQRFIKFITNNISDTYYLDEALDTTITTTRPIRPSEIEIALKNAYSMRSKYAHQLIPILNQLKSPQLAEGDVFPWQNSPYLTFNGLTRLAYHVINNFVQKQPYLETEEYDWNGDIHNIVPTAIVQMKMAAQYWIWNSLGFSPDQVFDRFSGFLSHFIEAILDSKNTDLIDLHELLELYETSIANAKRQQKIAMLSMYLIYNQSLIPELQMKNHVTFIKKHIDILNECCIETMLVNILCGKQWNWDIHDCVFQYSNKYIKRKFTENALNLPFILELCVIFEIANSYLRIGSKDEYYKWMQTALLESCGNQSLQSYIQKNKSDNLEINCASFFEWLRSSNIK</sequence>
<dbReference type="OrthoDB" id="5142861at2"/>
<keyword evidence="2" id="KW-1185">Reference proteome</keyword>